<name>A0A8S5PS71_9CAUD</name>
<keyword evidence="1" id="KW-0812">Transmembrane</keyword>
<organism evidence="2">
    <name type="scientific">Myoviridae sp. ctjhW4</name>
    <dbReference type="NCBI Taxonomy" id="2825162"/>
    <lineage>
        <taxon>Viruses</taxon>
        <taxon>Duplodnaviria</taxon>
        <taxon>Heunggongvirae</taxon>
        <taxon>Uroviricota</taxon>
        <taxon>Caudoviricetes</taxon>
    </lineage>
</organism>
<keyword evidence="1" id="KW-1133">Transmembrane helix</keyword>
<evidence type="ECO:0000313" key="2">
    <source>
        <dbReference type="EMBL" id="DAE09730.1"/>
    </source>
</evidence>
<evidence type="ECO:0000256" key="1">
    <source>
        <dbReference type="SAM" id="Phobius"/>
    </source>
</evidence>
<proteinExistence type="predicted"/>
<sequence>MYILNQIYSLFVLFLPQHLILILTIADLTTVFVAFQNFLEHLSKFELILYQ</sequence>
<accession>A0A8S5PS71</accession>
<protein>
    <submittedName>
        <fullName evidence="2">Uncharacterized protein</fullName>
    </submittedName>
</protein>
<feature type="transmembrane region" description="Helical" evidence="1">
    <location>
        <begin position="6"/>
        <end position="35"/>
    </location>
</feature>
<reference evidence="2" key="1">
    <citation type="journal article" date="2021" name="Proc. Natl. Acad. Sci. U.S.A.">
        <title>A Catalog of Tens of Thousands of Viruses from Human Metagenomes Reveals Hidden Associations with Chronic Diseases.</title>
        <authorList>
            <person name="Tisza M.J."/>
            <person name="Buck C.B."/>
        </authorList>
    </citation>
    <scope>NUCLEOTIDE SEQUENCE</scope>
    <source>
        <strain evidence="2">CtjhW4</strain>
    </source>
</reference>
<dbReference type="EMBL" id="BK015491">
    <property type="protein sequence ID" value="DAE09730.1"/>
    <property type="molecule type" value="Genomic_DNA"/>
</dbReference>
<keyword evidence="1" id="KW-0472">Membrane</keyword>